<evidence type="ECO:0000313" key="2">
    <source>
        <dbReference type="Proteomes" id="UP001163823"/>
    </source>
</evidence>
<organism evidence="1 2">
    <name type="scientific">Quillaja saponaria</name>
    <name type="common">Soap bark tree</name>
    <dbReference type="NCBI Taxonomy" id="32244"/>
    <lineage>
        <taxon>Eukaryota</taxon>
        <taxon>Viridiplantae</taxon>
        <taxon>Streptophyta</taxon>
        <taxon>Embryophyta</taxon>
        <taxon>Tracheophyta</taxon>
        <taxon>Spermatophyta</taxon>
        <taxon>Magnoliopsida</taxon>
        <taxon>eudicotyledons</taxon>
        <taxon>Gunneridae</taxon>
        <taxon>Pentapetalae</taxon>
        <taxon>rosids</taxon>
        <taxon>fabids</taxon>
        <taxon>Fabales</taxon>
        <taxon>Quillajaceae</taxon>
        <taxon>Quillaja</taxon>
    </lineage>
</organism>
<evidence type="ECO:0000313" key="1">
    <source>
        <dbReference type="EMBL" id="KAJ7947267.1"/>
    </source>
</evidence>
<protein>
    <submittedName>
        <fullName evidence="1">Protein REDUCED WALL ACETYLATION 1-like</fullName>
    </submittedName>
</protein>
<sequence length="103" mass="12383">MEKLEECESETKRRVPTKTSIVAVSVFVGYLWYECIFKLDKITQEVPPIHIMDSYLKTWVEFFCFHLLKTYGNECLHSLVEFHSTVLEFLFDHLRICFLYLHK</sequence>
<keyword evidence="2" id="KW-1185">Reference proteome</keyword>
<dbReference type="KEGG" id="qsa:O6P43_032096"/>
<accession>A0AAD7KWR1</accession>
<reference evidence="1" key="1">
    <citation type="journal article" date="2023" name="Science">
        <title>Elucidation of the pathway for biosynthesis of saponin adjuvants from the soapbark tree.</title>
        <authorList>
            <person name="Reed J."/>
            <person name="Orme A."/>
            <person name="El-Demerdash A."/>
            <person name="Owen C."/>
            <person name="Martin L.B.B."/>
            <person name="Misra R.C."/>
            <person name="Kikuchi S."/>
            <person name="Rejzek M."/>
            <person name="Martin A.C."/>
            <person name="Harkess A."/>
            <person name="Leebens-Mack J."/>
            <person name="Louveau T."/>
            <person name="Stephenson M.J."/>
            <person name="Osbourn A."/>
        </authorList>
    </citation>
    <scope>NUCLEOTIDE SEQUENCE</scope>
    <source>
        <strain evidence="1">S10</strain>
    </source>
</reference>
<name>A0AAD7KWR1_QUISA</name>
<proteinExistence type="predicted"/>
<dbReference type="Proteomes" id="UP001163823">
    <property type="component" value="Chromosome 13"/>
</dbReference>
<dbReference type="EMBL" id="JARAOO010000013">
    <property type="protein sequence ID" value="KAJ7947267.1"/>
    <property type="molecule type" value="Genomic_DNA"/>
</dbReference>
<dbReference type="AlphaFoldDB" id="A0AAD7KWR1"/>
<comment type="caution">
    <text evidence="1">The sequence shown here is derived from an EMBL/GenBank/DDBJ whole genome shotgun (WGS) entry which is preliminary data.</text>
</comment>
<gene>
    <name evidence="1" type="ORF">O6P43_032096</name>
</gene>